<dbReference type="RefSeq" id="WP_107010514.1">
    <property type="nucleotide sequence ID" value="NZ_BJNJ01000090.1"/>
</dbReference>
<dbReference type="InterPro" id="IPR037401">
    <property type="entry name" value="SnoaL-like"/>
</dbReference>
<accession>A0AAW9TZY8</accession>
<dbReference type="AlphaFoldDB" id="A0AAW9TZY8"/>
<evidence type="ECO:0000313" key="3">
    <source>
        <dbReference type="Proteomes" id="UP000429484"/>
    </source>
</evidence>
<dbReference type="Gene3D" id="3.10.450.50">
    <property type="match status" value="1"/>
</dbReference>
<proteinExistence type="predicted"/>
<feature type="domain" description="SnoaL-like" evidence="1">
    <location>
        <begin position="23"/>
        <end position="54"/>
    </location>
</feature>
<evidence type="ECO:0000313" key="2">
    <source>
        <dbReference type="EMBL" id="MQW37473.1"/>
    </source>
</evidence>
<dbReference type="Proteomes" id="UP000429484">
    <property type="component" value="Unassembled WGS sequence"/>
</dbReference>
<dbReference type="EMBL" id="WISR01000262">
    <property type="protein sequence ID" value="MQW37473.1"/>
    <property type="molecule type" value="Genomic_DNA"/>
</dbReference>
<gene>
    <name evidence="2" type="ORF">GHK53_33170</name>
</gene>
<comment type="caution">
    <text evidence="2">The sequence shown here is derived from an EMBL/GenBank/DDBJ whole genome shotgun (WGS) entry which is preliminary data.</text>
</comment>
<organism evidence="2 3">
    <name type="scientific">Rhizobium meliloti</name>
    <name type="common">Ensifer meliloti</name>
    <name type="synonym">Sinorhizobium meliloti</name>
    <dbReference type="NCBI Taxonomy" id="382"/>
    <lineage>
        <taxon>Bacteria</taxon>
        <taxon>Pseudomonadati</taxon>
        <taxon>Pseudomonadota</taxon>
        <taxon>Alphaproteobacteria</taxon>
        <taxon>Hyphomicrobiales</taxon>
        <taxon>Rhizobiaceae</taxon>
        <taxon>Sinorhizobium/Ensifer group</taxon>
        <taxon>Sinorhizobium</taxon>
    </lineage>
</organism>
<dbReference type="SUPFAM" id="SSF54427">
    <property type="entry name" value="NTF2-like"/>
    <property type="match status" value="1"/>
</dbReference>
<name>A0AAW9TZY8_RHIML</name>
<protein>
    <recommendedName>
        <fullName evidence="1">SnoaL-like domain-containing protein</fullName>
    </recommendedName>
</protein>
<evidence type="ECO:0000259" key="1">
    <source>
        <dbReference type="Pfam" id="PF13474"/>
    </source>
</evidence>
<sequence>MRCSTPIGRLRSPQHFRWRAVLNGSALEGGGRGTIILRREANVWKIIHEHLSQFPQRHRSGRLRGSLG</sequence>
<reference evidence="2 3" key="1">
    <citation type="journal article" date="2013" name="Genome Biol.">
        <title>Comparative genomics of the core and accessory genomes of 48 Sinorhizobium strains comprising five genospecies.</title>
        <authorList>
            <person name="Sugawara M."/>
            <person name="Epstein B."/>
            <person name="Badgley B.D."/>
            <person name="Unno T."/>
            <person name="Xu L."/>
            <person name="Reese J."/>
            <person name="Gyaneshwar P."/>
            <person name="Denny R."/>
            <person name="Mudge J."/>
            <person name="Bharti A.K."/>
            <person name="Farmer A.D."/>
            <person name="May G.D."/>
            <person name="Woodward J.E."/>
            <person name="Medigue C."/>
            <person name="Vallenet D."/>
            <person name="Lajus A."/>
            <person name="Rouy Z."/>
            <person name="Martinez-Vaz B."/>
            <person name="Tiffin P."/>
            <person name="Young N.D."/>
            <person name="Sadowsky M.J."/>
        </authorList>
    </citation>
    <scope>NUCLEOTIDE SEQUENCE [LARGE SCALE GENOMIC DNA]</scope>
    <source>
        <strain evidence="2 3">N6B1</strain>
    </source>
</reference>
<dbReference type="Pfam" id="PF13474">
    <property type="entry name" value="SnoaL_3"/>
    <property type="match status" value="1"/>
</dbReference>
<dbReference type="InterPro" id="IPR032710">
    <property type="entry name" value="NTF2-like_dom_sf"/>
</dbReference>